<keyword evidence="3" id="KW-0813">Transport</keyword>
<dbReference type="AlphaFoldDB" id="A0A498I4P1"/>
<comment type="subcellular location">
    <subcellularLocation>
        <location evidence="1">Cell membrane</location>
        <topology evidence="1">Multi-pass membrane protein</topology>
    </subcellularLocation>
</comment>
<feature type="transmembrane region" description="Helical" evidence="10">
    <location>
        <begin position="415"/>
        <end position="435"/>
    </location>
</feature>
<keyword evidence="8 10" id="KW-1133">Transmembrane helix</keyword>
<dbReference type="Pfam" id="PF03083">
    <property type="entry name" value="MtN3_slv"/>
    <property type="match status" value="4"/>
</dbReference>
<proteinExistence type="inferred from homology"/>
<keyword evidence="5" id="KW-0762">Sugar transport</keyword>
<accession>A0A498I4P1</accession>
<evidence type="ECO:0000256" key="3">
    <source>
        <dbReference type="ARBA" id="ARBA00022448"/>
    </source>
</evidence>
<dbReference type="PANTHER" id="PTHR10791:SF22">
    <property type="entry name" value="BIDIRECTIONAL SUGAR TRANSPORTER SWEET11"/>
    <property type="match status" value="1"/>
</dbReference>
<feature type="transmembrane region" description="Helical" evidence="10">
    <location>
        <begin position="474"/>
        <end position="496"/>
    </location>
</feature>
<evidence type="ECO:0000256" key="6">
    <source>
        <dbReference type="ARBA" id="ARBA00022692"/>
    </source>
</evidence>
<feature type="transmembrane region" description="Helical" evidence="10">
    <location>
        <begin position="502"/>
        <end position="523"/>
    </location>
</feature>
<evidence type="ECO:0000256" key="8">
    <source>
        <dbReference type="ARBA" id="ARBA00022989"/>
    </source>
</evidence>
<keyword evidence="12" id="KW-1185">Reference proteome</keyword>
<feature type="transmembrane region" description="Helical" evidence="10">
    <location>
        <begin position="71"/>
        <end position="94"/>
    </location>
</feature>
<evidence type="ECO:0000256" key="10">
    <source>
        <dbReference type="SAM" id="Phobius"/>
    </source>
</evidence>
<feature type="transmembrane region" description="Helical" evidence="10">
    <location>
        <begin position="48"/>
        <end position="65"/>
    </location>
</feature>
<evidence type="ECO:0008006" key="13">
    <source>
        <dbReference type="Google" id="ProtNLM"/>
    </source>
</evidence>
<feature type="transmembrane region" description="Helical" evidence="10">
    <location>
        <begin position="165"/>
        <end position="187"/>
    </location>
</feature>
<evidence type="ECO:0000256" key="9">
    <source>
        <dbReference type="ARBA" id="ARBA00023136"/>
    </source>
</evidence>
<evidence type="ECO:0000256" key="1">
    <source>
        <dbReference type="ARBA" id="ARBA00004651"/>
    </source>
</evidence>
<sequence>MTASTSHHPLAFAFGILGNIVSFIVFLAPLPTFWRVYKKKSTEGFQSVPYVFALFSAMIWIYYAFLKSHVILLITINSFGCVIETIYIAIYLTYATKHARVSTLRLLLLVNFGGFCLILLLSHFLSQGPTRVEVLGWVCVTFSVSVFAAPLSVMRMVIRTKSVEFMPFNLSFFLTLSAVMWLCYGLLLKDLYVATPNILGFSFGVVQMALYAKYRNTKTIVEEKLPEHKADVVKQIKILTTTPEVEVQVQAPVTSDTNSTDAHQNSERGTDQYVHAQTCRNEKIIEPSMPGQLVTCEKDLNFLEVEEDSKTLIDLINGVIFAPWRTRTILFNIQRPTFYTVYKKKTTEGFQALPYVIGLLSSMMYVYYALLKEELKEDATLVITINSVGCVIETIYIALFLFYAPKKARISTATLLFLLNLFSYGMMVVLTRFLATGETRFKIVGWICLVFSLSVFVAPLGVLRQVIRTKSVEFMPFPLSFFLTLGAVAWFFYGFLIKDYYIAFPNILGFFFGVVQMAVYVVYKNAKKFLEDQPKVQELSEHIIDVMKISTLVCPELSPAVILNPTVDITNDMIEVVQNIIVMAEKTEKTKEAAIDDDFSTKGSSQIIP</sequence>
<keyword evidence="4" id="KW-1003">Cell membrane</keyword>
<organism evidence="11 12">
    <name type="scientific">Malus domestica</name>
    <name type="common">Apple</name>
    <name type="synonym">Pyrus malus</name>
    <dbReference type="NCBI Taxonomy" id="3750"/>
    <lineage>
        <taxon>Eukaryota</taxon>
        <taxon>Viridiplantae</taxon>
        <taxon>Streptophyta</taxon>
        <taxon>Embryophyta</taxon>
        <taxon>Tracheophyta</taxon>
        <taxon>Spermatophyta</taxon>
        <taxon>Magnoliopsida</taxon>
        <taxon>eudicotyledons</taxon>
        <taxon>Gunneridae</taxon>
        <taxon>Pentapetalae</taxon>
        <taxon>rosids</taxon>
        <taxon>fabids</taxon>
        <taxon>Rosales</taxon>
        <taxon>Rosaceae</taxon>
        <taxon>Amygdaloideae</taxon>
        <taxon>Maleae</taxon>
        <taxon>Malus</taxon>
    </lineage>
</organism>
<feature type="transmembrane region" description="Helical" evidence="10">
    <location>
        <begin position="352"/>
        <end position="370"/>
    </location>
</feature>
<name>A0A498I4P1_MALDO</name>
<comment type="caution">
    <text evidence="11">The sequence shown here is derived from an EMBL/GenBank/DDBJ whole genome shotgun (WGS) entry which is preliminary data.</text>
</comment>
<dbReference type="Gene3D" id="1.20.1280.290">
    <property type="match status" value="4"/>
</dbReference>
<evidence type="ECO:0000313" key="12">
    <source>
        <dbReference type="Proteomes" id="UP000290289"/>
    </source>
</evidence>
<evidence type="ECO:0000256" key="5">
    <source>
        <dbReference type="ARBA" id="ARBA00022597"/>
    </source>
</evidence>
<feature type="transmembrane region" description="Helical" evidence="10">
    <location>
        <begin position="382"/>
        <end position="403"/>
    </location>
</feature>
<dbReference type="FunFam" id="1.20.1280.290:FF:000003">
    <property type="entry name" value="Bidirectional sugar transporter SWEET"/>
    <property type="match status" value="2"/>
</dbReference>
<dbReference type="Proteomes" id="UP000290289">
    <property type="component" value="Chromosome 14"/>
</dbReference>
<keyword evidence="9 10" id="KW-0472">Membrane</keyword>
<dbReference type="PANTHER" id="PTHR10791">
    <property type="entry name" value="RAG1-ACTIVATING PROTEIN 1"/>
    <property type="match status" value="1"/>
</dbReference>
<gene>
    <name evidence="11" type="ORF">DVH24_039840</name>
</gene>
<dbReference type="FunFam" id="1.20.1280.290:FF:000001">
    <property type="entry name" value="Bidirectional sugar transporter SWEET"/>
    <property type="match status" value="1"/>
</dbReference>
<feature type="transmembrane region" description="Helical" evidence="10">
    <location>
        <begin position="12"/>
        <end position="36"/>
    </location>
</feature>
<dbReference type="GO" id="GO:0005886">
    <property type="term" value="C:plasma membrane"/>
    <property type="evidence" value="ECO:0007669"/>
    <property type="project" value="UniProtKB-SubCell"/>
</dbReference>
<dbReference type="InterPro" id="IPR004316">
    <property type="entry name" value="SWEET_rpt"/>
</dbReference>
<keyword evidence="6 10" id="KW-0812">Transmembrane</keyword>
<keyword evidence="7" id="KW-0677">Repeat</keyword>
<dbReference type="STRING" id="3750.A0A498I4P1"/>
<feature type="transmembrane region" description="Helical" evidence="10">
    <location>
        <begin position="441"/>
        <end position="462"/>
    </location>
</feature>
<evidence type="ECO:0000256" key="7">
    <source>
        <dbReference type="ARBA" id="ARBA00022737"/>
    </source>
</evidence>
<dbReference type="GO" id="GO:0051119">
    <property type="term" value="F:sugar transmembrane transporter activity"/>
    <property type="evidence" value="ECO:0007669"/>
    <property type="project" value="InterPro"/>
</dbReference>
<comment type="similarity">
    <text evidence="2">Belongs to the SWEET sugar transporter family.</text>
</comment>
<dbReference type="EMBL" id="RDQH01000340">
    <property type="protein sequence ID" value="RXH77869.1"/>
    <property type="molecule type" value="Genomic_DNA"/>
</dbReference>
<feature type="transmembrane region" description="Helical" evidence="10">
    <location>
        <begin position="106"/>
        <end position="128"/>
    </location>
</feature>
<feature type="transmembrane region" description="Helical" evidence="10">
    <location>
        <begin position="134"/>
        <end position="153"/>
    </location>
</feature>
<feature type="transmembrane region" description="Helical" evidence="10">
    <location>
        <begin position="193"/>
        <end position="212"/>
    </location>
</feature>
<evidence type="ECO:0000313" key="11">
    <source>
        <dbReference type="EMBL" id="RXH77869.1"/>
    </source>
</evidence>
<evidence type="ECO:0000256" key="4">
    <source>
        <dbReference type="ARBA" id="ARBA00022475"/>
    </source>
</evidence>
<dbReference type="InterPro" id="IPR047664">
    <property type="entry name" value="SWEET"/>
</dbReference>
<reference evidence="11 12" key="1">
    <citation type="submission" date="2018-10" db="EMBL/GenBank/DDBJ databases">
        <title>A high-quality apple genome assembly.</title>
        <authorList>
            <person name="Hu J."/>
        </authorList>
    </citation>
    <scope>NUCLEOTIDE SEQUENCE [LARGE SCALE GENOMIC DNA]</scope>
    <source>
        <strain evidence="12">cv. HFTH1</strain>
        <tissue evidence="11">Young leaf</tissue>
    </source>
</reference>
<protein>
    <recommendedName>
        <fullName evidence="13">Bidirectional sugar transporter SWEET</fullName>
    </recommendedName>
</protein>
<dbReference type="GO" id="GO:0008515">
    <property type="term" value="F:sucrose transmembrane transporter activity"/>
    <property type="evidence" value="ECO:0007669"/>
    <property type="project" value="UniProtKB-ARBA"/>
</dbReference>
<evidence type="ECO:0000256" key="2">
    <source>
        <dbReference type="ARBA" id="ARBA00007809"/>
    </source>
</evidence>